<dbReference type="PROSITE" id="PS51689">
    <property type="entry name" value="SAM_RNA_A_N6_MT"/>
    <property type="match status" value="1"/>
</dbReference>
<proteinExistence type="inferred from homology"/>
<dbReference type="AlphaFoldDB" id="A0A9W6PPA9"/>
<comment type="caution">
    <text evidence="8">The sequence shown here is derived from an EMBL/GenBank/DDBJ whole genome shotgun (WGS) entry which is preliminary data.</text>
</comment>
<evidence type="ECO:0000256" key="2">
    <source>
        <dbReference type="ARBA" id="ARBA00022679"/>
    </source>
</evidence>
<evidence type="ECO:0000313" key="8">
    <source>
        <dbReference type="EMBL" id="GLW58727.1"/>
    </source>
</evidence>
<dbReference type="RefSeq" id="WP_081973899.1">
    <property type="nucleotide sequence ID" value="NZ_BSRX01000058.1"/>
</dbReference>
<dbReference type="Pfam" id="PF00398">
    <property type="entry name" value="RrnaAD"/>
    <property type="match status" value="1"/>
</dbReference>
<feature type="binding site" evidence="5">
    <location>
        <position position="45"/>
    </location>
    <ligand>
        <name>S-adenosyl-L-methionine</name>
        <dbReference type="ChEBI" id="CHEBI:59789"/>
    </ligand>
</feature>
<dbReference type="GO" id="GO:0000179">
    <property type="term" value="F:rRNA (adenine-N6,N6-)-dimethyltransferase activity"/>
    <property type="evidence" value="ECO:0007669"/>
    <property type="project" value="UniProtKB-UniRule"/>
</dbReference>
<keyword evidence="1 5" id="KW-0489">Methyltransferase</keyword>
<evidence type="ECO:0000256" key="4">
    <source>
        <dbReference type="ARBA" id="ARBA00022884"/>
    </source>
</evidence>
<dbReference type="InterPro" id="IPR001737">
    <property type="entry name" value="KsgA/Erm"/>
</dbReference>
<dbReference type="InterPro" id="IPR029063">
    <property type="entry name" value="SAM-dependent_MTases_sf"/>
</dbReference>
<evidence type="ECO:0000256" key="3">
    <source>
        <dbReference type="ARBA" id="ARBA00022691"/>
    </source>
</evidence>
<protein>
    <recommendedName>
        <fullName evidence="7">Ribosomal RNA adenine methylase transferase N-terminal domain-containing protein</fullName>
    </recommendedName>
</protein>
<feature type="binding site" evidence="5">
    <location>
        <position position="47"/>
    </location>
    <ligand>
        <name>S-adenosyl-L-methionine</name>
        <dbReference type="ChEBI" id="CHEBI:59789"/>
    </ligand>
</feature>
<dbReference type="SMART" id="SM00650">
    <property type="entry name" value="rADc"/>
    <property type="match status" value="1"/>
</dbReference>
<dbReference type="EMBL" id="BSRX01000058">
    <property type="protein sequence ID" value="GLW58727.1"/>
    <property type="molecule type" value="Genomic_DNA"/>
</dbReference>
<feature type="region of interest" description="Disordered" evidence="6">
    <location>
        <begin position="1"/>
        <end position="22"/>
    </location>
</feature>
<dbReference type="PROSITE" id="PS01131">
    <property type="entry name" value="RRNA_A_DIMETH"/>
    <property type="match status" value="1"/>
</dbReference>
<feature type="compositionally biased region" description="Basic and acidic residues" evidence="6">
    <location>
        <begin position="1"/>
        <end position="10"/>
    </location>
</feature>
<dbReference type="Proteomes" id="UP001165143">
    <property type="component" value="Unassembled WGS sequence"/>
</dbReference>
<keyword evidence="2 5" id="KW-0808">Transferase</keyword>
<feature type="binding site" evidence="5">
    <location>
        <position position="119"/>
    </location>
    <ligand>
        <name>S-adenosyl-L-methionine</name>
        <dbReference type="ChEBI" id="CHEBI:59789"/>
    </ligand>
</feature>
<dbReference type="InterPro" id="IPR020596">
    <property type="entry name" value="rRNA_Ade_Mease_Trfase_CS"/>
</dbReference>
<comment type="similarity">
    <text evidence="5">Belongs to the class I-like SAM-binding methyltransferase superfamily. rRNA adenine N(6)-methyltransferase family.</text>
</comment>
<sequence length="214" mass="22533">MVISVRERSPEVVPPGAVAPSAGESPVVAELRGSDFRAREDLGQHFLRSPGIASRLLELAGLRAGDAVLEVGAGLGTLSAAVARAGHRIWAVEKDPRVAEALCAALEPYGERARPLLSDVRAVDLDRELPVGTVFLSILPFDWPLAFGIAAHVFGSTAKVARGLAVLPAATADHTAAGDWFGAGLRLEEVDGISRHDFWPPAAVPLRVVSITRC</sequence>
<keyword evidence="4 5" id="KW-0694">RNA-binding</keyword>
<feature type="domain" description="Ribosomal RNA adenine methylase transferase N-terminal" evidence="7">
    <location>
        <begin position="52"/>
        <end position="210"/>
    </location>
</feature>
<reference evidence="8" key="1">
    <citation type="submission" date="2023-02" db="EMBL/GenBank/DDBJ databases">
        <title>Kitasatospora phosalacinea NBRC 14362.</title>
        <authorList>
            <person name="Ichikawa N."/>
            <person name="Sato H."/>
            <person name="Tonouchi N."/>
        </authorList>
    </citation>
    <scope>NUCLEOTIDE SEQUENCE</scope>
    <source>
        <strain evidence="8">NBRC 14362</strain>
    </source>
</reference>
<feature type="binding site" evidence="5">
    <location>
        <position position="72"/>
    </location>
    <ligand>
        <name>S-adenosyl-L-methionine</name>
        <dbReference type="ChEBI" id="CHEBI:59789"/>
    </ligand>
</feature>
<dbReference type="CDD" id="cd02440">
    <property type="entry name" value="AdoMet_MTases"/>
    <property type="match status" value="1"/>
</dbReference>
<dbReference type="GO" id="GO:0003723">
    <property type="term" value="F:RNA binding"/>
    <property type="evidence" value="ECO:0007669"/>
    <property type="project" value="UniProtKB-UniRule"/>
</dbReference>
<evidence type="ECO:0000256" key="5">
    <source>
        <dbReference type="PROSITE-ProRule" id="PRU01026"/>
    </source>
</evidence>
<dbReference type="SUPFAM" id="SSF53335">
    <property type="entry name" value="S-adenosyl-L-methionine-dependent methyltransferases"/>
    <property type="match status" value="1"/>
</dbReference>
<feature type="binding site" evidence="5">
    <location>
        <position position="93"/>
    </location>
    <ligand>
        <name>S-adenosyl-L-methionine</name>
        <dbReference type="ChEBI" id="CHEBI:59789"/>
    </ligand>
</feature>
<dbReference type="InterPro" id="IPR020598">
    <property type="entry name" value="rRNA_Ade_methylase_Trfase_N"/>
</dbReference>
<evidence type="ECO:0000256" key="6">
    <source>
        <dbReference type="SAM" id="MobiDB-lite"/>
    </source>
</evidence>
<evidence type="ECO:0000256" key="1">
    <source>
        <dbReference type="ARBA" id="ARBA00022603"/>
    </source>
</evidence>
<gene>
    <name evidence="8" type="ORF">Kpho01_67380</name>
</gene>
<organism evidence="8 9">
    <name type="scientific">Kitasatospora phosalacinea</name>
    <dbReference type="NCBI Taxonomy" id="2065"/>
    <lineage>
        <taxon>Bacteria</taxon>
        <taxon>Bacillati</taxon>
        <taxon>Actinomycetota</taxon>
        <taxon>Actinomycetes</taxon>
        <taxon>Kitasatosporales</taxon>
        <taxon>Streptomycetaceae</taxon>
        <taxon>Kitasatospora</taxon>
    </lineage>
</organism>
<accession>A0A9W6PPA9</accession>
<dbReference type="Gene3D" id="3.40.50.150">
    <property type="entry name" value="Vaccinia Virus protein VP39"/>
    <property type="match status" value="1"/>
</dbReference>
<name>A0A9W6PPA9_9ACTN</name>
<evidence type="ECO:0000259" key="7">
    <source>
        <dbReference type="SMART" id="SM00650"/>
    </source>
</evidence>
<keyword evidence="3 5" id="KW-0949">S-adenosyl-L-methionine</keyword>
<evidence type="ECO:0000313" key="9">
    <source>
        <dbReference type="Proteomes" id="UP001165143"/>
    </source>
</evidence>
<comment type="caution">
    <text evidence="5">Lacks conserved residue(s) required for the propagation of feature annotation.</text>
</comment>
<dbReference type="PANTHER" id="PTHR11727:SF7">
    <property type="entry name" value="DIMETHYLADENOSINE TRANSFERASE-RELATED"/>
    <property type="match status" value="1"/>
</dbReference>
<dbReference type="PANTHER" id="PTHR11727">
    <property type="entry name" value="DIMETHYLADENOSINE TRANSFERASE"/>
    <property type="match status" value="1"/>
</dbReference>